<keyword evidence="2" id="KW-1133">Transmembrane helix</keyword>
<accession>A0A3N4KWZ3</accession>
<evidence type="ECO:0000256" key="1">
    <source>
        <dbReference type="SAM" id="MobiDB-lite"/>
    </source>
</evidence>
<proteinExistence type="predicted"/>
<protein>
    <recommendedName>
        <fullName evidence="3">DUF6594 domain-containing protein</fullName>
    </recommendedName>
</protein>
<name>A0A3N4KWZ3_9PEZI</name>
<feature type="transmembrane region" description="Helical" evidence="2">
    <location>
        <begin position="392"/>
        <end position="412"/>
    </location>
</feature>
<evidence type="ECO:0000256" key="2">
    <source>
        <dbReference type="SAM" id="Phobius"/>
    </source>
</evidence>
<feature type="compositionally biased region" description="Basic and acidic residues" evidence="1">
    <location>
        <begin position="40"/>
        <end position="63"/>
    </location>
</feature>
<sequence length="421" mass="46634">MDYKFSRIIKSTGGGNRGNYRSSSGSYSSGAGYSVATGTHSEKISSRTVLLEKEGDGDVDKYPNDQQDGAWGGSSRHVTIREEGDSEKSPQDLESVKVISPNEECAHCVDDTERIDQSASLLPSEFPVCKCLRTHPFSSSIYSLDLPTIMSDQNEFALYPRFGKLNCLNLLHLQQHLFDLEQQLEDLNLEELKSIEEEDFIDNMRDALEGTETHGVRHRQQSRVSRASYSSNLSTRSAGGANKGPANKFEKVPVDGRSGGDIRGLYASTRDRRALKVWLQRADDPLARNSDSLRFLDEDSADVIALCARDSDILENFFQSRLLRILENWSIWAFVFPSIRGAVATIKPTIQSRATLEFLRFFISLGGAVLIVAPVVVLYFTRSEWASDKKEVLMATTGYTAVLVVFVGSDAFSDATAPMPG</sequence>
<dbReference type="Proteomes" id="UP000277580">
    <property type="component" value="Unassembled WGS sequence"/>
</dbReference>
<organism evidence="4 5">
    <name type="scientific">Morchella conica CCBAS932</name>
    <dbReference type="NCBI Taxonomy" id="1392247"/>
    <lineage>
        <taxon>Eukaryota</taxon>
        <taxon>Fungi</taxon>
        <taxon>Dikarya</taxon>
        <taxon>Ascomycota</taxon>
        <taxon>Pezizomycotina</taxon>
        <taxon>Pezizomycetes</taxon>
        <taxon>Pezizales</taxon>
        <taxon>Morchellaceae</taxon>
        <taxon>Morchella</taxon>
    </lineage>
</organism>
<feature type="transmembrane region" description="Helical" evidence="2">
    <location>
        <begin position="358"/>
        <end position="380"/>
    </location>
</feature>
<dbReference type="InterPro" id="IPR046529">
    <property type="entry name" value="DUF6594"/>
</dbReference>
<dbReference type="InParanoid" id="A0A3N4KWZ3"/>
<reference evidence="4 5" key="1">
    <citation type="journal article" date="2018" name="Nat. Ecol. Evol.">
        <title>Pezizomycetes genomes reveal the molecular basis of ectomycorrhizal truffle lifestyle.</title>
        <authorList>
            <person name="Murat C."/>
            <person name="Payen T."/>
            <person name="Noel B."/>
            <person name="Kuo A."/>
            <person name="Morin E."/>
            <person name="Chen J."/>
            <person name="Kohler A."/>
            <person name="Krizsan K."/>
            <person name="Balestrini R."/>
            <person name="Da Silva C."/>
            <person name="Montanini B."/>
            <person name="Hainaut M."/>
            <person name="Levati E."/>
            <person name="Barry K.W."/>
            <person name="Belfiori B."/>
            <person name="Cichocki N."/>
            <person name="Clum A."/>
            <person name="Dockter R.B."/>
            <person name="Fauchery L."/>
            <person name="Guy J."/>
            <person name="Iotti M."/>
            <person name="Le Tacon F."/>
            <person name="Lindquist E.A."/>
            <person name="Lipzen A."/>
            <person name="Malagnac F."/>
            <person name="Mello A."/>
            <person name="Molinier V."/>
            <person name="Miyauchi S."/>
            <person name="Poulain J."/>
            <person name="Riccioni C."/>
            <person name="Rubini A."/>
            <person name="Sitrit Y."/>
            <person name="Splivallo R."/>
            <person name="Traeger S."/>
            <person name="Wang M."/>
            <person name="Zifcakova L."/>
            <person name="Wipf D."/>
            <person name="Zambonelli A."/>
            <person name="Paolocci F."/>
            <person name="Nowrousian M."/>
            <person name="Ottonello S."/>
            <person name="Baldrian P."/>
            <person name="Spatafora J.W."/>
            <person name="Henrissat B."/>
            <person name="Nagy L.G."/>
            <person name="Aury J.M."/>
            <person name="Wincker P."/>
            <person name="Grigoriev I.V."/>
            <person name="Bonfante P."/>
            <person name="Martin F.M."/>
        </authorList>
    </citation>
    <scope>NUCLEOTIDE SEQUENCE [LARGE SCALE GENOMIC DNA]</scope>
    <source>
        <strain evidence="4 5">CCBAS932</strain>
    </source>
</reference>
<dbReference type="STRING" id="1392247.A0A3N4KWZ3"/>
<evidence type="ECO:0000259" key="3">
    <source>
        <dbReference type="Pfam" id="PF20237"/>
    </source>
</evidence>
<gene>
    <name evidence="4" type="ORF">P167DRAFT_547395</name>
</gene>
<feature type="domain" description="DUF6594" evidence="3">
    <location>
        <begin position="149"/>
        <end position="193"/>
    </location>
</feature>
<evidence type="ECO:0000313" key="4">
    <source>
        <dbReference type="EMBL" id="RPB10315.1"/>
    </source>
</evidence>
<feature type="compositionally biased region" description="Low complexity" evidence="1">
    <location>
        <begin position="18"/>
        <end position="39"/>
    </location>
</feature>
<dbReference type="OrthoDB" id="3533814at2759"/>
<feature type="region of interest" description="Disordered" evidence="1">
    <location>
        <begin position="211"/>
        <end position="253"/>
    </location>
</feature>
<evidence type="ECO:0000313" key="5">
    <source>
        <dbReference type="Proteomes" id="UP000277580"/>
    </source>
</evidence>
<keyword evidence="5" id="KW-1185">Reference proteome</keyword>
<dbReference type="PANTHER" id="PTHR34502">
    <property type="entry name" value="DUF6594 DOMAIN-CONTAINING PROTEIN-RELATED"/>
    <property type="match status" value="1"/>
</dbReference>
<dbReference type="Pfam" id="PF20237">
    <property type="entry name" value="DUF6594"/>
    <property type="match status" value="2"/>
</dbReference>
<keyword evidence="2" id="KW-0472">Membrane</keyword>
<feature type="region of interest" description="Disordered" evidence="1">
    <location>
        <begin position="11"/>
        <end position="75"/>
    </location>
</feature>
<dbReference type="AlphaFoldDB" id="A0A3N4KWZ3"/>
<keyword evidence="2" id="KW-0812">Transmembrane</keyword>
<feature type="domain" description="DUF6594" evidence="3">
    <location>
        <begin position="267"/>
        <end position="407"/>
    </location>
</feature>
<feature type="compositionally biased region" description="Polar residues" evidence="1">
    <location>
        <begin position="222"/>
        <end position="237"/>
    </location>
</feature>
<dbReference type="PANTHER" id="PTHR34502:SF5">
    <property type="entry name" value="DUF6594 DOMAIN-CONTAINING PROTEIN"/>
    <property type="match status" value="1"/>
</dbReference>
<dbReference type="EMBL" id="ML119144">
    <property type="protein sequence ID" value="RPB10315.1"/>
    <property type="molecule type" value="Genomic_DNA"/>
</dbReference>